<dbReference type="GO" id="GO:0005737">
    <property type="term" value="C:cytoplasm"/>
    <property type="evidence" value="ECO:0007669"/>
    <property type="project" value="InterPro"/>
</dbReference>
<evidence type="ECO:0000256" key="4">
    <source>
        <dbReference type="ARBA" id="ARBA00023295"/>
    </source>
</evidence>
<evidence type="ECO:0000256" key="1">
    <source>
        <dbReference type="ARBA" id="ARBA00001576"/>
    </source>
</evidence>
<keyword evidence="3 5" id="KW-0378">Hydrolase</keyword>
<dbReference type="PANTHER" id="PTHR23403:SF6">
    <property type="entry name" value="CYTOSOLIC NEUTRAL TREHALASE-RELATED"/>
    <property type="match status" value="1"/>
</dbReference>
<dbReference type="EMBL" id="CP119946">
    <property type="protein sequence ID" value="WFD00276.1"/>
    <property type="molecule type" value="Genomic_DNA"/>
</dbReference>
<organism evidence="8 9">
    <name type="scientific">Malassezia yamatoensis</name>
    <dbReference type="NCBI Taxonomy" id="253288"/>
    <lineage>
        <taxon>Eukaryota</taxon>
        <taxon>Fungi</taxon>
        <taxon>Dikarya</taxon>
        <taxon>Basidiomycota</taxon>
        <taxon>Ustilaginomycotina</taxon>
        <taxon>Malasseziomycetes</taxon>
        <taxon>Malasseziales</taxon>
        <taxon>Malasseziaceae</taxon>
        <taxon>Malassezia</taxon>
    </lineage>
</organism>
<dbReference type="GO" id="GO:0005509">
    <property type="term" value="F:calcium ion binding"/>
    <property type="evidence" value="ECO:0007669"/>
    <property type="project" value="InterPro"/>
</dbReference>
<dbReference type="AlphaFoldDB" id="A0AAJ5YU71"/>
<feature type="domain" description="Neutral trehalase Ca2+ binding" evidence="7">
    <location>
        <begin position="101"/>
        <end position="130"/>
    </location>
</feature>
<gene>
    <name evidence="8" type="primary">NTH1</name>
    <name evidence="8" type="ORF">MYAM1_003024</name>
</gene>
<reference evidence="8 9" key="1">
    <citation type="submission" date="2023-03" db="EMBL/GenBank/DDBJ databases">
        <title>Mating type loci evolution in Malassezia.</title>
        <authorList>
            <person name="Coelho M.A."/>
        </authorList>
    </citation>
    <scope>NUCLEOTIDE SEQUENCE [LARGE SCALE GENOMIC DNA]</scope>
    <source>
        <strain evidence="8 9">CBS 9725</strain>
    </source>
</reference>
<accession>A0AAJ5YU71</accession>
<feature type="compositionally biased region" description="Basic and acidic residues" evidence="6">
    <location>
        <begin position="66"/>
        <end position="82"/>
    </location>
</feature>
<dbReference type="GO" id="GO:0004555">
    <property type="term" value="F:alpha,alpha-trehalase activity"/>
    <property type="evidence" value="ECO:0007669"/>
    <property type="project" value="UniProtKB-EC"/>
</dbReference>
<sequence length="787" mass="90937">MSVEPELETLIESQILDDDNRVKSDEDDSAIDLSTSPRYPNYLSPLQPRSVQRTFSMGQRIRRPSKMGDDRIAPGRRMSHDAESIEKPLQRKFIVDVEPTIERLLAQEDTDGNNQISITDRGPKSVTLGTLASNGYKGVEVRGNYMISSLLQELAIAKDRGEERVVIEEARLAENPVNRLSRMIREVFWDNLTRRIDADGLEKILTDTKGSGLSTDQLIYVPKAEAEMLAYYKRVAIERPNLRLRVETLPEIITPEYMLSLNDRPGLLAIAMRSRTDSKQGGVVDMEGIPFVVPGARFNELYNWDSYFIALGLIQDNRLDLASGPIEHFIFEIKHYGKILNGNRTYYLLRSQPPFLTDYAIRVFKREKQNLASLPERDQPREQENKDLLRRAIMAAIKEYHCVWMNKLRYEPGTGLSRYYAEGLGVTPETERSHFNSILKPYADKYGCSIKEFRRMYDHQQVYEPELDEYFVHDRAVRESGHDTSYRLERRCANLATVDLNSLLYKYEMDIGRVILEEFNDSLDIEEDYVLHAPWPPGSTSSDHPRQSRAAAQHSQEWFDRANFRKQQMNKYCWNEVEGMFFDYDFVLKEQILYESVTTFWTMWAGLASDLQAHRMVSESLCKFEEVGGLVPCTEESRGPISITRPNRQWDYPFAWPPHQMLAWEGLKNYGFMDDARRLVYRWLYMQTSAFVDFNGVVPEKFDAVALSHLVSAEYGNQGTEFSFVPREGFGWMNASYQVGLTYLTSHMRKAIAALQHPEDFFAAQRGWPIDSGHVRKRSSTPSLVIE</sequence>
<dbReference type="InterPro" id="IPR012341">
    <property type="entry name" value="6hp_glycosidase-like_sf"/>
</dbReference>
<comment type="catalytic activity">
    <reaction evidence="1 5">
        <text>alpha,alpha-trehalose + H2O = alpha-D-glucose + beta-D-glucose</text>
        <dbReference type="Rhea" id="RHEA:32675"/>
        <dbReference type="ChEBI" id="CHEBI:15377"/>
        <dbReference type="ChEBI" id="CHEBI:15903"/>
        <dbReference type="ChEBI" id="CHEBI:16551"/>
        <dbReference type="ChEBI" id="CHEBI:17925"/>
        <dbReference type="EC" id="3.2.1.28"/>
    </reaction>
</comment>
<dbReference type="InterPro" id="IPR008928">
    <property type="entry name" value="6-hairpin_glycosidase_sf"/>
</dbReference>
<dbReference type="Gene3D" id="1.50.10.10">
    <property type="match status" value="1"/>
</dbReference>
<dbReference type="PROSITE" id="PS00928">
    <property type="entry name" value="TREHALASE_2"/>
    <property type="match status" value="1"/>
</dbReference>
<dbReference type="InterPro" id="IPR018232">
    <property type="entry name" value="Glyco_hydro_37_CS"/>
</dbReference>
<dbReference type="InterPro" id="IPR001661">
    <property type="entry name" value="Glyco_hydro_37"/>
</dbReference>
<protein>
    <recommendedName>
        <fullName evidence="5">Trehalase</fullName>
        <ecNumber evidence="5">3.2.1.28</ecNumber>
    </recommendedName>
    <alternativeName>
        <fullName evidence="5">Alpha-trehalose glucohydrolase</fullName>
    </alternativeName>
</protein>
<keyword evidence="9" id="KW-1185">Reference proteome</keyword>
<dbReference type="InterPro" id="IPR011120">
    <property type="entry name" value="Trehalase_Ca-bd"/>
</dbReference>
<proteinExistence type="inferred from homology"/>
<name>A0AAJ5YU71_9BASI</name>
<dbReference type="Pfam" id="PF01204">
    <property type="entry name" value="Trehalase"/>
    <property type="match status" value="1"/>
</dbReference>
<evidence type="ECO:0000256" key="2">
    <source>
        <dbReference type="ARBA" id="ARBA00005615"/>
    </source>
</evidence>
<dbReference type="PRINTS" id="PR00744">
    <property type="entry name" value="GLHYDRLASE37"/>
</dbReference>
<feature type="region of interest" description="Disordered" evidence="6">
    <location>
        <begin position="63"/>
        <end position="82"/>
    </location>
</feature>
<keyword evidence="4 5" id="KW-0326">Glycosidase</keyword>
<feature type="region of interest" description="Disordered" evidence="6">
    <location>
        <begin position="16"/>
        <end position="46"/>
    </location>
</feature>
<dbReference type="PANTHER" id="PTHR23403">
    <property type="entry name" value="TREHALASE"/>
    <property type="match status" value="1"/>
</dbReference>
<evidence type="ECO:0000313" key="9">
    <source>
        <dbReference type="Proteomes" id="UP001219567"/>
    </source>
</evidence>
<evidence type="ECO:0000313" key="8">
    <source>
        <dbReference type="EMBL" id="WFD00276.1"/>
    </source>
</evidence>
<evidence type="ECO:0000259" key="7">
    <source>
        <dbReference type="Pfam" id="PF07492"/>
    </source>
</evidence>
<dbReference type="GO" id="GO:0005993">
    <property type="term" value="P:trehalose catabolic process"/>
    <property type="evidence" value="ECO:0007669"/>
    <property type="project" value="InterPro"/>
</dbReference>
<dbReference type="EC" id="3.2.1.28" evidence="5"/>
<evidence type="ECO:0000256" key="6">
    <source>
        <dbReference type="SAM" id="MobiDB-lite"/>
    </source>
</evidence>
<dbReference type="SUPFAM" id="SSF48208">
    <property type="entry name" value="Six-hairpin glycosidases"/>
    <property type="match status" value="1"/>
</dbReference>
<dbReference type="Proteomes" id="UP001219567">
    <property type="component" value="Chromosome 4"/>
</dbReference>
<evidence type="ECO:0000256" key="5">
    <source>
        <dbReference type="RuleBase" id="RU361180"/>
    </source>
</evidence>
<dbReference type="Pfam" id="PF07492">
    <property type="entry name" value="Trehalase_Ca-bi"/>
    <property type="match status" value="1"/>
</dbReference>
<comment type="similarity">
    <text evidence="2 5">Belongs to the glycosyl hydrolase 37 family.</text>
</comment>
<evidence type="ECO:0000256" key="3">
    <source>
        <dbReference type="ARBA" id="ARBA00022801"/>
    </source>
</evidence>